<evidence type="ECO:0000313" key="2">
    <source>
        <dbReference type="EMBL" id="NNH72780.1"/>
    </source>
</evidence>
<dbReference type="AlphaFoldDB" id="A0A849C8T6"/>
<name>A0A849C8T6_9NOCA</name>
<evidence type="ECO:0000259" key="1">
    <source>
        <dbReference type="Pfam" id="PF02470"/>
    </source>
</evidence>
<dbReference type="PANTHER" id="PTHR33371:SF16">
    <property type="entry name" value="MCE-FAMILY PROTEIN MCE3F"/>
    <property type="match status" value="1"/>
</dbReference>
<evidence type="ECO:0000313" key="3">
    <source>
        <dbReference type="Proteomes" id="UP000586827"/>
    </source>
</evidence>
<dbReference type="Pfam" id="PF02470">
    <property type="entry name" value="MlaD"/>
    <property type="match status" value="1"/>
</dbReference>
<dbReference type="PANTHER" id="PTHR33371">
    <property type="entry name" value="INTERMEMBRANE PHOSPHOLIPID TRANSPORT SYSTEM BINDING PROTEIN MLAD-RELATED"/>
    <property type="match status" value="1"/>
</dbReference>
<reference evidence="2 3" key="1">
    <citation type="submission" date="2020-05" db="EMBL/GenBank/DDBJ databases">
        <title>MicrobeNet Type strains.</title>
        <authorList>
            <person name="Nicholson A.C."/>
        </authorList>
    </citation>
    <scope>NUCLEOTIDE SEQUENCE [LARGE SCALE GENOMIC DNA]</scope>
    <source>
        <strain evidence="2 3">JCM 3224</strain>
    </source>
</reference>
<feature type="domain" description="Mce/MlaD" evidence="1">
    <location>
        <begin position="39"/>
        <end position="112"/>
    </location>
</feature>
<organism evidence="2 3">
    <name type="scientific">Nocardia uniformis</name>
    <dbReference type="NCBI Taxonomy" id="53432"/>
    <lineage>
        <taxon>Bacteria</taxon>
        <taxon>Bacillati</taxon>
        <taxon>Actinomycetota</taxon>
        <taxon>Actinomycetes</taxon>
        <taxon>Mycobacteriales</taxon>
        <taxon>Nocardiaceae</taxon>
        <taxon>Nocardia</taxon>
    </lineage>
</organism>
<dbReference type="Proteomes" id="UP000586827">
    <property type="component" value="Unassembled WGS sequence"/>
</dbReference>
<dbReference type="EMBL" id="JABELX010000008">
    <property type="protein sequence ID" value="NNH72780.1"/>
    <property type="molecule type" value="Genomic_DNA"/>
</dbReference>
<accession>A0A849C8T6</accession>
<dbReference type="InterPro" id="IPR052336">
    <property type="entry name" value="MlaD_Phospholipid_Transporter"/>
</dbReference>
<dbReference type="RefSeq" id="WP_067524059.1">
    <property type="nucleotide sequence ID" value="NZ_JABELX010000008.1"/>
</dbReference>
<dbReference type="InterPro" id="IPR003399">
    <property type="entry name" value="Mce/MlaD"/>
</dbReference>
<proteinExistence type="predicted"/>
<dbReference type="GO" id="GO:0005576">
    <property type="term" value="C:extracellular region"/>
    <property type="evidence" value="ECO:0007669"/>
    <property type="project" value="TreeGrafter"/>
</dbReference>
<sequence>MKPRLGSLLSLGSIAVVFVIGSVYLTFGIVGVRWSEHYTTATMELPDAVSLVPRSPVLLSGVKVGEVTAVTTTPAGVDVDFRIEDGYRIPADSVITLEQLSALGELYIEFRPRTTGGGPYLTDGARVRAEQVRLPVSIPDMAHTITTLLEQFDPQAISSIIATFSQAIAGTDALIPELARASNLLAATLLSRAPQIRALLDNAQVPGPDVARAGANMAAAGPEWGEFGVKVREVVDSLERLLNARPVPEAYSTGTGLLPFLSEVTTYIDQIGPDLQQLFPVVQPLLNNAAGSLPGIDLSALIEQALRGTSPDGALQLQINLK</sequence>
<comment type="caution">
    <text evidence="2">The sequence shown here is derived from an EMBL/GenBank/DDBJ whole genome shotgun (WGS) entry which is preliminary data.</text>
</comment>
<protein>
    <submittedName>
        <fullName evidence="2">MCE family protein</fullName>
    </submittedName>
</protein>
<keyword evidence="3" id="KW-1185">Reference proteome</keyword>
<gene>
    <name evidence="2" type="ORF">HLB23_23430</name>
</gene>